<evidence type="ECO:0008006" key="7">
    <source>
        <dbReference type="Google" id="ProtNLM"/>
    </source>
</evidence>
<evidence type="ECO:0000256" key="1">
    <source>
        <dbReference type="SAM" id="Coils"/>
    </source>
</evidence>
<feature type="compositionally biased region" description="Basic and acidic residues" evidence="2">
    <location>
        <begin position="133"/>
        <end position="168"/>
    </location>
</feature>
<dbReference type="InterPro" id="IPR009057">
    <property type="entry name" value="Homeodomain-like_sf"/>
</dbReference>
<feature type="compositionally biased region" description="Polar residues" evidence="2">
    <location>
        <begin position="441"/>
        <end position="459"/>
    </location>
</feature>
<gene>
    <name evidence="6" type="ORF">H257_12622</name>
</gene>
<dbReference type="RefSeq" id="XP_009838213.1">
    <property type="nucleotide sequence ID" value="XM_009839911.1"/>
</dbReference>
<feature type="region of interest" description="Disordered" evidence="2">
    <location>
        <begin position="1531"/>
        <end position="1559"/>
    </location>
</feature>
<feature type="region of interest" description="Disordered" evidence="2">
    <location>
        <begin position="1491"/>
        <end position="1517"/>
    </location>
</feature>
<evidence type="ECO:0000313" key="6">
    <source>
        <dbReference type="EMBL" id="ETV72531.1"/>
    </source>
</evidence>
<dbReference type="InterPro" id="IPR017884">
    <property type="entry name" value="SANT_dom"/>
</dbReference>
<feature type="compositionally biased region" description="Gly residues" evidence="2">
    <location>
        <begin position="91"/>
        <end position="111"/>
    </location>
</feature>
<dbReference type="InterPro" id="IPR051571">
    <property type="entry name" value="N-CoR_corepressor"/>
</dbReference>
<dbReference type="EMBL" id="KI913154">
    <property type="protein sequence ID" value="ETV72531.1"/>
    <property type="molecule type" value="Genomic_DNA"/>
</dbReference>
<dbReference type="SUPFAM" id="SSF46689">
    <property type="entry name" value="Homeodomain-like"/>
    <property type="match status" value="2"/>
</dbReference>
<feature type="compositionally biased region" description="Pro residues" evidence="2">
    <location>
        <begin position="1364"/>
        <end position="1374"/>
    </location>
</feature>
<dbReference type="VEuPathDB" id="FungiDB:H257_12622"/>
<dbReference type="PANTHER" id="PTHR13992">
    <property type="entry name" value="NUCLEAR RECEPTOR CO-REPRESSOR RELATED NCOR"/>
    <property type="match status" value="1"/>
</dbReference>
<dbReference type="PROSITE" id="PS51293">
    <property type="entry name" value="SANT"/>
    <property type="match status" value="2"/>
</dbReference>
<organism evidence="6">
    <name type="scientific">Aphanomyces astaci</name>
    <name type="common">Crayfish plague agent</name>
    <dbReference type="NCBI Taxonomy" id="112090"/>
    <lineage>
        <taxon>Eukaryota</taxon>
        <taxon>Sar</taxon>
        <taxon>Stramenopiles</taxon>
        <taxon>Oomycota</taxon>
        <taxon>Saprolegniomycetes</taxon>
        <taxon>Saprolegniales</taxon>
        <taxon>Verrucalvaceae</taxon>
        <taxon>Aphanomyces</taxon>
    </lineage>
</organism>
<feature type="region of interest" description="Disordered" evidence="2">
    <location>
        <begin position="814"/>
        <end position="862"/>
    </location>
</feature>
<dbReference type="InterPro" id="IPR001005">
    <property type="entry name" value="SANT/Myb"/>
</dbReference>
<accession>W4FZT5</accession>
<feature type="compositionally biased region" description="Low complexity" evidence="2">
    <location>
        <begin position="275"/>
        <end position="294"/>
    </location>
</feature>
<feature type="compositionally biased region" description="Basic and acidic residues" evidence="2">
    <location>
        <begin position="500"/>
        <end position="510"/>
    </location>
</feature>
<dbReference type="GO" id="GO:0032991">
    <property type="term" value="C:protein-containing complex"/>
    <property type="evidence" value="ECO:0007669"/>
    <property type="project" value="UniProtKB-ARBA"/>
</dbReference>
<feature type="compositionally biased region" description="Polar residues" evidence="2">
    <location>
        <begin position="295"/>
        <end position="307"/>
    </location>
</feature>
<dbReference type="GO" id="GO:0005654">
    <property type="term" value="C:nucleoplasm"/>
    <property type="evidence" value="ECO:0007669"/>
    <property type="project" value="UniProtKB-ARBA"/>
</dbReference>
<feature type="compositionally biased region" description="Polar residues" evidence="2">
    <location>
        <begin position="315"/>
        <end position="331"/>
    </location>
</feature>
<feature type="compositionally biased region" description="Basic and acidic residues" evidence="2">
    <location>
        <begin position="830"/>
        <end position="848"/>
    </location>
</feature>
<feature type="domain" description="Myb-like" evidence="3">
    <location>
        <begin position="1282"/>
        <end position="1325"/>
    </location>
</feature>
<feature type="compositionally biased region" description="Pro residues" evidence="2">
    <location>
        <begin position="205"/>
        <end position="217"/>
    </location>
</feature>
<feature type="compositionally biased region" description="Low complexity" evidence="2">
    <location>
        <begin position="550"/>
        <end position="565"/>
    </location>
</feature>
<name>W4FZT5_APHAT</name>
<feature type="region of interest" description="Disordered" evidence="2">
    <location>
        <begin position="1337"/>
        <end position="1378"/>
    </location>
</feature>
<feature type="compositionally biased region" description="Low complexity" evidence="2">
    <location>
        <begin position="681"/>
        <end position="691"/>
    </location>
</feature>
<dbReference type="GO" id="GO:0000785">
    <property type="term" value="C:chromatin"/>
    <property type="evidence" value="ECO:0007669"/>
    <property type="project" value="TreeGrafter"/>
</dbReference>
<dbReference type="PANTHER" id="PTHR13992:SF39">
    <property type="entry name" value="SMRTER, ISOFORM G"/>
    <property type="match status" value="1"/>
</dbReference>
<feature type="domain" description="HTH myb-type" evidence="5">
    <location>
        <begin position="1281"/>
        <end position="1329"/>
    </location>
</feature>
<dbReference type="Pfam" id="PF00249">
    <property type="entry name" value="Myb_DNA-binding"/>
    <property type="match status" value="1"/>
</dbReference>
<evidence type="ECO:0000259" key="3">
    <source>
        <dbReference type="PROSITE" id="PS50090"/>
    </source>
</evidence>
<feature type="domain" description="SANT" evidence="4">
    <location>
        <begin position="1278"/>
        <end position="1329"/>
    </location>
</feature>
<dbReference type="PROSITE" id="PS50090">
    <property type="entry name" value="MYB_LIKE"/>
    <property type="match status" value="1"/>
</dbReference>
<feature type="region of interest" description="Disordered" evidence="2">
    <location>
        <begin position="1644"/>
        <end position="1697"/>
    </location>
</feature>
<feature type="compositionally biased region" description="Polar residues" evidence="2">
    <location>
        <begin position="1833"/>
        <end position="1846"/>
    </location>
</feature>
<keyword evidence="1" id="KW-0175">Coiled coil</keyword>
<sequence>MSSSGSAQNNNGPPRGTSRSPSRHNTIGELSGGPSSINDRYNSSNNGGRGGGGYGSNNFRVPPGYNNAPMDRGRPSRFDKDPPPYSSYNNSGGGGGGRGGGWNSSRGGRGGFHSQYNKSSRPSRPFRSRSRSRSRDINRRDNSDLQRNRFLRDRSRDRSRDRLRHPPDSTRSPLRPSDDFRHASPLRHHSDSTLSHDHSKRPSPQRHPPPPSPPFRPTAPGLLTPPRQLDLARPSVTSPRPGLLDSSHLTSSSSQSVSPHPIKRGDESPRTTIGAPNESSNPPSAYASPLASSSRQSPAHSTQQLPFSTPPPSTVRPSNQQSSPRTPSEASWSMPLGVPTDSGESGGPARQSPQRRFAQAVPPSSHQTSSSPRPPVPATTRPKPPAAPTTPDQTESKRDELSPLKPFLSRRGSLDLVHQSQRSHHHSTSPKLGSRVHSPNVAAQGTSPSKNHHPLSSQRHQADGVVPGAAARRRSIDEHHTANPPSVLVAMLEETILEPPKPKDDDDAKQQRPRLGWGQGLAAASPTATSTTTKRPRMGWGMGLVVTQVPSPKAQPAPSASTPLLSSPPPALSTNDNTPVGVPSSLDDSTTVGGSSRNSDHQPFDGRGSVVVAPLLPPPPPLSTPDPVDMEIDDDPVVNLPPPPPMALGVPKEDILSSIDLLDAEIADVTAQLVCAKQGLQQQNPQTQTTKPTEELPPPPLCSPVDKASPSKKARPVLVDPKLMAMVQSLMEDNKTKAADAHAMIAALGKQTVQYTRPVDCPGYDDTLVRAKMLHHRVTLRVRRHKQRHYADMKALAAEYGALKKVWRAKVKKLEKDRKKQEKRTKLRHKESGEHKAATTTALDDKHCPNPHPPSNDSQQINHLRSSSRLTNNTQHSQMSMIKHIADVEKEKQAELWDQEIKRKRLKNAMLSSGGSHNSPYVIPDMIVDKELVQIKRFIPLPKPLLTGMEPTPDSHIDGLHYLNAFQFTNPWTDIEKCIFVDKFLQTPKNFFRIASFLQNKTTGDVISFYYHTKKVLDYKAIIREQQLRRRGASIKNTWNCWQLSLCAAMALGVQFPAAIQASVLHQSKFRSHQAAQSILQAAAPVVSKDTIGKADEDDEKPFVLDLTDFLDDNLFTTGYNLTCRSVQSRFDAFRASPDFHPEHPPATTTPGPPSKKAKMVDDSAATASPVAVRRKPTTPRPIPNKGAVKKKSRPAALKKSDDDHHHHLPPPLASPQVPKVDSKPLQSPDAPHPPLLPLPAATPPLFAPVPLTPRTTPTSSSLFLNAAALTNLPPGKRVVQKWTEQEKSDFLKYFSVYGKDWAALTTSIPSKTAAQIKNYYQNYKNRLGLQDVLKKRPEHHRPSTPQTHHQTSPSINSPSQGGRPPPPPPPPAFSFPLSIQVPQEYNTSQQQSTAPTSMNAAQHRLIQLQKELSRIQMQQLPTTTSSSASTSAAAAASSSSSMGGGQAFPSATPGSQLKLLQYSLQQQVQMLQMQMYQQSVQDTHAIHQSYGGVPRLNQPSPYYDRYKGEPSSSKDAPLATSEVLLAARPLVDNQTPKSLPPLDPPTASSAPPSVPSRMSFSSILNESVGSPQYASSPSASTPVVIASAPASNRSSMSSLLNRPSSSSSSDISPMLPNAPFTQRSFSSTLYHHPVLHNHRQQLYHDHHHPPPSNNMQDPTSQIGPYHHIHPLQQQSSLHSLQSMHTSQLPSSMHQPIQPMPCQPMLQPIQPLHRQHNVLPIYRAMDDAWTNQPASADGRYDEHTRHVLDKEAAHLREAQEEAAAAALNAAAAAARVEALQRNVVARQEQQQPTMVLAPPRFASHPPPQPPPFHLNLPPRPPLDPPGTNAVAPSPSSRANTTTADRG</sequence>
<feature type="compositionally biased region" description="Polar residues" evidence="2">
    <location>
        <begin position="1654"/>
        <end position="1663"/>
    </location>
</feature>
<evidence type="ECO:0000259" key="5">
    <source>
        <dbReference type="PROSITE" id="PS51294"/>
    </source>
</evidence>
<feature type="compositionally biased region" description="Low complexity" evidence="2">
    <location>
        <begin position="243"/>
        <end position="258"/>
    </location>
</feature>
<feature type="compositionally biased region" description="Low complexity" evidence="2">
    <location>
        <begin position="1591"/>
        <end position="1610"/>
    </location>
</feature>
<dbReference type="SMART" id="SM00717">
    <property type="entry name" value="SANT"/>
    <property type="match status" value="2"/>
</dbReference>
<dbReference type="PROSITE" id="PS51294">
    <property type="entry name" value="HTH_MYB"/>
    <property type="match status" value="1"/>
</dbReference>
<proteinExistence type="predicted"/>
<feature type="compositionally biased region" description="Pro residues" evidence="2">
    <location>
        <begin position="372"/>
        <end position="388"/>
    </location>
</feature>
<evidence type="ECO:0000256" key="2">
    <source>
        <dbReference type="SAM" id="MobiDB-lite"/>
    </source>
</evidence>
<dbReference type="InterPro" id="IPR017930">
    <property type="entry name" value="Myb_dom"/>
</dbReference>
<protein>
    <recommendedName>
        <fullName evidence="7">SANT domain-containing protein</fullName>
    </recommendedName>
</protein>
<evidence type="ECO:0000259" key="4">
    <source>
        <dbReference type="PROSITE" id="PS51293"/>
    </source>
</evidence>
<feature type="region of interest" description="Disordered" evidence="2">
    <location>
        <begin position="1797"/>
        <end position="1846"/>
    </location>
</feature>
<feature type="compositionally biased region" description="Low complexity" evidence="2">
    <location>
        <begin position="1423"/>
        <end position="1442"/>
    </location>
</feature>
<feature type="region of interest" description="Disordered" evidence="2">
    <location>
        <begin position="1591"/>
        <end position="1616"/>
    </location>
</feature>
<dbReference type="Gene3D" id="1.20.58.1880">
    <property type="match status" value="1"/>
</dbReference>
<feature type="region of interest" description="Disordered" evidence="2">
    <location>
        <begin position="1419"/>
        <end position="1451"/>
    </location>
</feature>
<feature type="region of interest" description="Disordered" evidence="2">
    <location>
        <begin position="1136"/>
        <end position="1237"/>
    </location>
</feature>
<dbReference type="CDD" id="cd00167">
    <property type="entry name" value="SANT"/>
    <property type="match status" value="1"/>
</dbReference>
<feature type="compositionally biased region" description="Polar residues" evidence="2">
    <location>
        <begin position="586"/>
        <end position="597"/>
    </location>
</feature>
<feature type="compositionally biased region" description="Polar residues" evidence="2">
    <location>
        <begin position="1"/>
        <end position="25"/>
    </location>
</feature>
<dbReference type="GO" id="GO:0006357">
    <property type="term" value="P:regulation of transcription by RNA polymerase II"/>
    <property type="evidence" value="ECO:0007669"/>
    <property type="project" value="TreeGrafter"/>
</dbReference>
<feature type="compositionally biased region" description="Basic and acidic residues" evidence="2">
    <location>
        <begin position="71"/>
        <end position="82"/>
    </location>
</feature>
<feature type="compositionally biased region" description="Basic and acidic residues" evidence="2">
    <location>
        <begin position="176"/>
        <end position="197"/>
    </location>
</feature>
<feature type="region of interest" description="Disordered" evidence="2">
    <location>
        <begin position="681"/>
        <end position="713"/>
    </location>
</feature>
<feature type="domain" description="SANT" evidence="4">
    <location>
        <begin position="967"/>
        <end position="1018"/>
    </location>
</feature>
<feature type="compositionally biased region" description="Pro residues" evidence="2">
    <location>
        <begin position="1804"/>
        <end position="1824"/>
    </location>
</feature>
<feature type="coiled-coil region" evidence="1">
    <location>
        <begin position="1748"/>
        <end position="1775"/>
    </location>
</feature>
<dbReference type="STRING" id="112090.W4FZT5"/>
<dbReference type="GeneID" id="20814618"/>
<feature type="compositionally biased region" description="Low complexity" evidence="2">
    <location>
        <begin position="522"/>
        <end position="533"/>
    </location>
</feature>
<feature type="compositionally biased region" description="Pro residues" evidence="2">
    <location>
        <begin position="615"/>
        <end position="624"/>
    </location>
</feature>
<feature type="region of interest" description="Disordered" evidence="2">
    <location>
        <begin position="1"/>
        <end position="629"/>
    </location>
</feature>
<feature type="compositionally biased region" description="Low complexity" evidence="2">
    <location>
        <begin position="1671"/>
        <end position="1689"/>
    </location>
</feature>
<dbReference type="Gene3D" id="1.10.10.60">
    <property type="entry name" value="Homeodomain-like"/>
    <property type="match status" value="1"/>
</dbReference>
<feature type="compositionally biased region" description="Polar residues" evidence="2">
    <location>
        <begin position="1344"/>
        <end position="1361"/>
    </location>
</feature>
<dbReference type="OrthoDB" id="10258692at2759"/>
<reference evidence="6" key="1">
    <citation type="submission" date="2013-12" db="EMBL/GenBank/DDBJ databases">
        <title>The Genome Sequence of Aphanomyces astaci APO3.</title>
        <authorList>
            <consortium name="The Broad Institute Genomics Platform"/>
            <person name="Russ C."/>
            <person name="Tyler B."/>
            <person name="van West P."/>
            <person name="Dieguez-Uribeondo J."/>
            <person name="Young S.K."/>
            <person name="Zeng Q."/>
            <person name="Gargeya S."/>
            <person name="Fitzgerald M."/>
            <person name="Abouelleil A."/>
            <person name="Alvarado L."/>
            <person name="Chapman S.B."/>
            <person name="Gainer-Dewar J."/>
            <person name="Goldberg J."/>
            <person name="Griggs A."/>
            <person name="Gujja S."/>
            <person name="Hansen M."/>
            <person name="Howarth C."/>
            <person name="Imamovic A."/>
            <person name="Ireland A."/>
            <person name="Larimer J."/>
            <person name="McCowan C."/>
            <person name="Murphy C."/>
            <person name="Pearson M."/>
            <person name="Poon T.W."/>
            <person name="Priest M."/>
            <person name="Roberts A."/>
            <person name="Saif S."/>
            <person name="Shea T."/>
            <person name="Sykes S."/>
            <person name="Wortman J."/>
            <person name="Nusbaum C."/>
            <person name="Birren B."/>
        </authorList>
    </citation>
    <scope>NUCLEOTIDE SEQUENCE [LARGE SCALE GENOMIC DNA]</scope>
    <source>
        <strain evidence="6">APO3</strain>
    </source>
</reference>